<keyword evidence="2" id="KW-1185">Reference proteome</keyword>
<protein>
    <submittedName>
        <fullName evidence="1">Uncharacterized protein</fullName>
    </submittedName>
</protein>
<accession>A0ABN3V1B5</accession>
<evidence type="ECO:0000313" key="1">
    <source>
        <dbReference type="EMBL" id="GAA2774629.1"/>
    </source>
</evidence>
<dbReference type="EMBL" id="BAAAUX010000001">
    <property type="protein sequence ID" value="GAA2774629.1"/>
    <property type="molecule type" value="Genomic_DNA"/>
</dbReference>
<gene>
    <name evidence="1" type="ORF">GCM10010470_03290</name>
</gene>
<evidence type="ECO:0000313" key="2">
    <source>
        <dbReference type="Proteomes" id="UP001500979"/>
    </source>
</evidence>
<comment type="caution">
    <text evidence="1">The sequence shown here is derived from an EMBL/GenBank/DDBJ whole genome shotgun (WGS) entry which is preliminary data.</text>
</comment>
<reference evidence="1 2" key="1">
    <citation type="journal article" date="2019" name="Int. J. Syst. Evol. Microbiol.">
        <title>The Global Catalogue of Microorganisms (GCM) 10K type strain sequencing project: providing services to taxonomists for standard genome sequencing and annotation.</title>
        <authorList>
            <consortium name="The Broad Institute Genomics Platform"/>
            <consortium name="The Broad Institute Genome Sequencing Center for Infectious Disease"/>
            <person name="Wu L."/>
            <person name="Ma J."/>
        </authorList>
    </citation>
    <scope>NUCLEOTIDE SEQUENCE [LARGE SCALE GENOMIC DNA]</scope>
    <source>
        <strain evidence="1 2">JCM 9383</strain>
    </source>
</reference>
<dbReference type="Proteomes" id="UP001500979">
    <property type="component" value="Unassembled WGS sequence"/>
</dbReference>
<name>A0ABN3V1B5_9PSEU</name>
<organism evidence="1 2">
    <name type="scientific">Saccharopolyspora taberi</name>
    <dbReference type="NCBI Taxonomy" id="60895"/>
    <lineage>
        <taxon>Bacteria</taxon>
        <taxon>Bacillati</taxon>
        <taxon>Actinomycetota</taxon>
        <taxon>Actinomycetes</taxon>
        <taxon>Pseudonocardiales</taxon>
        <taxon>Pseudonocardiaceae</taxon>
        <taxon>Saccharopolyspora</taxon>
    </lineage>
</organism>
<proteinExistence type="predicted"/>
<sequence length="61" mass="6422">MLPRTTAAGVEFRATREIPATLVHRSGLTAGDPARPEECMWTLTLAAQGNSCGGPPPSFPE</sequence>